<dbReference type="Gene3D" id="2.60.200.40">
    <property type="match status" value="1"/>
</dbReference>
<dbReference type="GO" id="GO:0019242">
    <property type="term" value="P:methylglyoxal biosynthetic process"/>
    <property type="evidence" value="ECO:0007669"/>
    <property type="project" value="InterPro"/>
</dbReference>
<keyword evidence="2" id="KW-0808">Transferase</keyword>
<feature type="domain" description="DAGKc" evidence="1">
    <location>
        <begin position="3"/>
        <end position="132"/>
    </location>
</feature>
<keyword evidence="3" id="KW-1185">Reference proteome</keyword>
<evidence type="ECO:0000313" key="2">
    <source>
        <dbReference type="EMBL" id="TZG27585.1"/>
    </source>
</evidence>
<dbReference type="GO" id="GO:0016301">
    <property type="term" value="F:kinase activity"/>
    <property type="evidence" value="ECO:0007669"/>
    <property type="project" value="UniProtKB-KW"/>
</dbReference>
<comment type="caution">
    <text evidence="2">The sequence shown here is derived from an EMBL/GenBank/DDBJ whole genome shotgun (WGS) entry which is preliminary data.</text>
</comment>
<dbReference type="GO" id="GO:0008654">
    <property type="term" value="P:phospholipid biosynthetic process"/>
    <property type="evidence" value="ECO:0007669"/>
    <property type="project" value="InterPro"/>
</dbReference>
<dbReference type="SMART" id="SM00046">
    <property type="entry name" value="DAGKc"/>
    <property type="match status" value="1"/>
</dbReference>
<dbReference type="Gene3D" id="3.40.50.10330">
    <property type="entry name" value="Probable inorganic polyphosphate/atp-NAD kinase, domain 1"/>
    <property type="match status" value="1"/>
</dbReference>
<name>A0A5D9CBY7_9SPHN</name>
<reference evidence="2 3" key="1">
    <citation type="submission" date="2019-08" db="EMBL/GenBank/DDBJ databases">
        <authorList>
            <person name="Wang G."/>
            <person name="Xu Z."/>
        </authorList>
    </citation>
    <scope>NUCLEOTIDE SEQUENCE [LARGE SCALE GENOMIC DNA]</scope>
    <source>
        <strain evidence="2 3">ZX</strain>
    </source>
</reference>
<dbReference type="PANTHER" id="PTHR30492:SF0">
    <property type="entry name" value="METHYLGLYOXAL SYNTHASE"/>
    <property type="match status" value="1"/>
</dbReference>
<organism evidence="2 3">
    <name type="scientific">Sphingomonas montanisoli</name>
    <dbReference type="NCBI Taxonomy" id="2606412"/>
    <lineage>
        <taxon>Bacteria</taxon>
        <taxon>Pseudomonadati</taxon>
        <taxon>Pseudomonadota</taxon>
        <taxon>Alphaproteobacteria</taxon>
        <taxon>Sphingomonadales</taxon>
        <taxon>Sphingomonadaceae</taxon>
        <taxon>Sphingomonas</taxon>
    </lineage>
</organism>
<dbReference type="AlphaFoldDB" id="A0A5D9CBY7"/>
<dbReference type="SUPFAM" id="SSF111331">
    <property type="entry name" value="NAD kinase/diacylglycerol kinase-like"/>
    <property type="match status" value="1"/>
</dbReference>
<dbReference type="InterPro" id="IPR004363">
    <property type="entry name" value="Methylgl_synth"/>
</dbReference>
<dbReference type="EMBL" id="VTOU01000002">
    <property type="protein sequence ID" value="TZG27585.1"/>
    <property type="molecule type" value="Genomic_DNA"/>
</dbReference>
<dbReference type="InterPro" id="IPR016064">
    <property type="entry name" value="NAD/diacylglycerol_kinase_sf"/>
</dbReference>
<dbReference type="PANTHER" id="PTHR30492">
    <property type="entry name" value="METHYLGLYOXAL SYNTHASE"/>
    <property type="match status" value="1"/>
</dbReference>
<gene>
    <name evidence="2" type="ORF">FYJ91_08345</name>
</gene>
<evidence type="ECO:0000259" key="1">
    <source>
        <dbReference type="PROSITE" id="PS50146"/>
    </source>
</evidence>
<dbReference type="GO" id="GO:0005524">
    <property type="term" value="F:ATP binding"/>
    <property type="evidence" value="ECO:0007669"/>
    <property type="project" value="InterPro"/>
</dbReference>
<sequence length="296" mass="31617">MDQTPRSAILIVNALSRQGKEQFDTACAALKTAGIELIEAIAIDKPGTLVDRVEAAVAKKPPMLIVGGGDGSLSCSVDSLVGTDIVFGILPLGTANSFARTLGIPLDLDGAVNVIANGEERRVDVGMIDDDYYCNCAAIGLSTKIGDRIPPMLKKTLGRLGYLMWASYQSLKFKGFRLTVTIDGKSETLKVVEVRIANGPYHGGVELVDDADPQSGEIVVQAVVGNSPTQLGWSWFASWLRLKSRKDTTREFHGREIRIETQPPQKISIDGEVLAKTPVTAKVARAAVLVMAPAAS</sequence>
<keyword evidence="2" id="KW-0418">Kinase</keyword>
<dbReference type="GO" id="GO:0005829">
    <property type="term" value="C:cytosol"/>
    <property type="evidence" value="ECO:0007669"/>
    <property type="project" value="TreeGrafter"/>
</dbReference>
<dbReference type="InterPro" id="IPR005218">
    <property type="entry name" value="Diacylglycerol/lipid_kinase"/>
</dbReference>
<dbReference type="InterPro" id="IPR017438">
    <property type="entry name" value="ATP-NAD_kinase_N"/>
</dbReference>
<dbReference type="PROSITE" id="PS50146">
    <property type="entry name" value="DAGK"/>
    <property type="match status" value="1"/>
</dbReference>
<evidence type="ECO:0000313" key="3">
    <source>
        <dbReference type="Proteomes" id="UP000322077"/>
    </source>
</evidence>
<dbReference type="GO" id="GO:0008929">
    <property type="term" value="F:methylglyoxal synthase activity"/>
    <property type="evidence" value="ECO:0007669"/>
    <property type="project" value="InterPro"/>
</dbReference>
<proteinExistence type="predicted"/>
<dbReference type="Pfam" id="PF00781">
    <property type="entry name" value="DAGK_cat"/>
    <property type="match status" value="1"/>
</dbReference>
<protein>
    <submittedName>
        <fullName evidence="2">YegS/Rv2252/BmrU family lipid kinase</fullName>
    </submittedName>
</protein>
<dbReference type="RefSeq" id="WP_149521798.1">
    <property type="nucleotide sequence ID" value="NZ_VTOU01000002.1"/>
</dbReference>
<dbReference type="Proteomes" id="UP000322077">
    <property type="component" value="Unassembled WGS sequence"/>
</dbReference>
<accession>A0A5D9CBY7</accession>
<dbReference type="InterPro" id="IPR045540">
    <property type="entry name" value="YegS/DAGK_C"/>
</dbReference>
<dbReference type="Pfam" id="PF19279">
    <property type="entry name" value="YegS_C"/>
    <property type="match status" value="1"/>
</dbReference>
<dbReference type="NCBIfam" id="TIGR00147">
    <property type="entry name" value="YegS/Rv2252/BmrU family lipid kinase"/>
    <property type="match status" value="1"/>
</dbReference>
<dbReference type="InterPro" id="IPR001206">
    <property type="entry name" value="Diacylglycerol_kinase_cat_dom"/>
</dbReference>